<evidence type="ECO:0000313" key="1">
    <source>
        <dbReference type="EMBL" id="TRO66915.1"/>
    </source>
</evidence>
<dbReference type="RefSeq" id="WP_143409694.1">
    <property type="nucleotide sequence ID" value="NZ_VHSF01000001.1"/>
</dbReference>
<dbReference type="EMBL" id="VHSF01000001">
    <property type="protein sequence ID" value="TRO66915.1"/>
    <property type="molecule type" value="Genomic_DNA"/>
</dbReference>
<dbReference type="Gene3D" id="3.60.15.10">
    <property type="entry name" value="Ribonuclease Z/Hydroxyacylglutathione hydrolase-like"/>
    <property type="match status" value="1"/>
</dbReference>
<gene>
    <name evidence="1" type="ORF">FGM01_03210</name>
</gene>
<dbReference type="GO" id="GO:0016787">
    <property type="term" value="F:hydrolase activity"/>
    <property type="evidence" value="ECO:0007669"/>
    <property type="project" value="UniProtKB-KW"/>
</dbReference>
<keyword evidence="2" id="KW-1185">Reference proteome</keyword>
<dbReference type="PANTHER" id="PTHR43546:SF3">
    <property type="entry name" value="UPF0173 METAL-DEPENDENT HYDROLASE MJ1163"/>
    <property type="match status" value="1"/>
</dbReference>
<dbReference type="SUPFAM" id="SSF56281">
    <property type="entry name" value="Metallo-hydrolase/oxidoreductase"/>
    <property type="match status" value="1"/>
</dbReference>
<dbReference type="InterPro" id="IPR050114">
    <property type="entry name" value="UPF0173_UPF0282_UlaG_hydrolase"/>
</dbReference>
<protein>
    <submittedName>
        <fullName evidence="1">MBL fold metallo-hydrolase</fullName>
    </submittedName>
</protein>
<organism evidence="1 2">
    <name type="scientific">Christiangramia sabulilitoris</name>
    <dbReference type="NCBI Taxonomy" id="2583991"/>
    <lineage>
        <taxon>Bacteria</taxon>
        <taxon>Pseudomonadati</taxon>
        <taxon>Bacteroidota</taxon>
        <taxon>Flavobacteriia</taxon>
        <taxon>Flavobacteriales</taxon>
        <taxon>Flavobacteriaceae</taxon>
        <taxon>Christiangramia</taxon>
    </lineage>
</organism>
<dbReference type="PANTHER" id="PTHR43546">
    <property type="entry name" value="UPF0173 METAL-DEPENDENT HYDROLASE MJ1163-RELATED"/>
    <property type="match status" value="1"/>
</dbReference>
<dbReference type="InterPro" id="IPR036866">
    <property type="entry name" value="RibonucZ/Hydroxyglut_hydro"/>
</dbReference>
<comment type="caution">
    <text evidence="1">The sequence shown here is derived from an EMBL/GenBank/DDBJ whole genome shotgun (WGS) entry which is preliminary data.</text>
</comment>
<proteinExistence type="predicted"/>
<evidence type="ECO:0000313" key="2">
    <source>
        <dbReference type="Proteomes" id="UP000315131"/>
    </source>
</evidence>
<dbReference type="Pfam" id="PF13483">
    <property type="entry name" value="Lactamase_B_3"/>
    <property type="match status" value="1"/>
</dbReference>
<sequence>MKRIAALLTVGILLSSCKNEAGSDKKLISEEVPQEEVSAGIINKTDSLKIEITPVSHATGVFKWDDTVFYTDPTGGANAFSGMEKPDFILVTDIHGDHMNAETLNALDLGSTKIVVPKAVQEKLPEELQANLVVINNGESTEIKGFKIEAIPMYNIPETKDAMHVKGRGNGYVIEKNGQRLYISGDTEDIPEMRDLKNIDIALVSMNLPYTMPVDQAAEGVLAFKPKKVIPYHYRGKEGFADIEEFKKLVNKGNAAIEVELMNWYPEN</sequence>
<reference evidence="1 2" key="1">
    <citation type="submission" date="2019-06" db="EMBL/GenBank/DDBJ databases">
        <title>Gramella sabulilitoris sp. nov., isolated from a marine sand.</title>
        <authorList>
            <person name="Yoon J.-H."/>
        </authorList>
    </citation>
    <scope>NUCLEOTIDE SEQUENCE [LARGE SCALE GENOMIC DNA]</scope>
    <source>
        <strain evidence="1 2">HSMS-1</strain>
    </source>
</reference>
<dbReference type="OrthoDB" id="9789133at2"/>
<dbReference type="Proteomes" id="UP000315131">
    <property type="component" value="Unassembled WGS sequence"/>
</dbReference>
<keyword evidence="1" id="KW-0378">Hydrolase</keyword>
<accession>A0A550I7G8</accession>
<dbReference type="AlphaFoldDB" id="A0A550I7G8"/>
<dbReference type="PROSITE" id="PS51257">
    <property type="entry name" value="PROKAR_LIPOPROTEIN"/>
    <property type="match status" value="1"/>
</dbReference>
<name>A0A550I7G8_9FLAO</name>